<dbReference type="Gene3D" id="2.60.40.10">
    <property type="entry name" value="Immunoglobulins"/>
    <property type="match status" value="12"/>
</dbReference>
<feature type="domain" description="Bacterial Ig" evidence="1">
    <location>
        <begin position="616"/>
        <end position="692"/>
    </location>
</feature>
<feature type="domain" description="Bacterial Ig-like" evidence="2">
    <location>
        <begin position="340"/>
        <end position="420"/>
    </location>
</feature>
<proteinExistence type="predicted"/>
<evidence type="ECO:0000313" key="4">
    <source>
        <dbReference type="Proteomes" id="UP000316981"/>
    </source>
</evidence>
<gene>
    <name evidence="3" type="ORF">FPV60_19870</name>
</gene>
<protein>
    <submittedName>
        <fullName evidence="3">Ig-like domain-containing protein</fullName>
    </submittedName>
</protein>
<dbReference type="NCBIfam" id="NF045619">
    <property type="entry name" value="adhes_GNV_Cterm"/>
    <property type="match status" value="3"/>
</dbReference>
<dbReference type="InterPro" id="IPR018247">
    <property type="entry name" value="EF_Hand_1_Ca_BS"/>
</dbReference>
<dbReference type="InterPro" id="IPR010221">
    <property type="entry name" value="VCBS_dom"/>
</dbReference>
<dbReference type="PROSITE" id="PS00018">
    <property type="entry name" value="EF_HAND_1"/>
    <property type="match status" value="1"/>
</dbReference>
<dbReference type="EMBL" id="VMTP01000111">
    <property type="protein sequence ID" value="TVT76389.1"/>
    <property type="molecule type" value="Genomic_DNA"/>
</dbReference>
<evidence type="ECO:0000259" key="2">
    <source>
        <dbReference type="Pfam" id="PF19077"/>
    </source>
</evidence>
<feature type="domain" description="Bacterial Ig" evidence="1">
    <location>
        <begin position="266"/>
        <end position="327"/>
    </location>
</feature>
<feature type="domain" description="Bacterial Ig" evidence="1">
    <location>
        <begin position="787"/>
        <end position="866"/>
    </location>
</feature>
<comment type="caution">
    <text evidence="3">The sequence shown here is derived from an EMBL/GenBank/DDBJ whole genome shotgun (WGS) entry which is preliminary data.</text>
</comment>
<feature type="domain" description="Bacterial Ig" evidence="1">
    <location>
        <begin position="422"/>
        <end position="498"/>
    </location>
</feature>
<feature type="domain" description="Bacterial Ig" evidence="1">
    <location>
        <begin position="9"/>
        <end position="69"/>
    </location>
</feature>
<dbReference type="NCBIfam" id="TIGR01965">
    <property type="entry name" value="VCBS_repeat"/>
    <property type="match status" value="2"/>
</dbReference>
<dbReference type="Pfam" id="PF17936">
    <property type="entry name" value="Big_6"/>
    <property type="match status" value="6"/>
</dbReference>
<dbReference type="InterPro" id="IPR044016">
    <property type="entry name" value="Big_13"/>
</dbReference>
<name>A0A558ETX9_9GAMM</name>
<feature type="non-terminal residue" evidence="3">
    <location>
        <position position="1"/>
    </location>
</feature>
<organism evidence="3 4">
    <name type="scientific">Acinetobacter colistiniresistens</name>
    <dbReference type="NCBI Taxonomy" id="280145"/>
    <lineage>
        <taxon>Bacteria</taxon>
        <taxon>Pseudomonadati</taxon>
        <taxon>Pseudomonadota</taxon>
        <taxon>Gammaproteobacteria</taxon>
        <taxon>Moraxellales</taxon>
        <taxon>Moraxellaceae</taxon>
        <taxon>Acinetobacter</taxon>
    </lineage>
</organism>
<dbReference type="NCBIfam" id="NF012196">
    <property type="entry name" value="Ig_like_ice"/>
    <property type="match status" value="2"/>
</dbReference>
<evidence type="ECO:0000259" key="1">
    <source>
        <dbReference type="Pfam" id="PF17936"/>
    </source>
</evidence>
<dbReference type="NCBIfam" id="NF033510">
    <property type="entry name" value="Ca_tandemer"/>
    <property type="match status" value="11"/>
</dbReference>
<dbReference type="InterPro" id="IPR013783">
    <property type="entry name" value="Ig-like_fold"/>
</dbReference>
<dbReference type="Proteomes" id="UP000316981">
    <property type="component" value="Unassembled WGS sequence"/>
</dbReference>
<sequence length="2255" mass="226301">NPINGVDPVTGTAEPGATVKVTFPDGSTAQTTADPNTGVWTVPNPGNLPNGGTVTAIATDPAGNPSLPGTGIIDTVAPDTSSVGFAINAVTADNILNAAESTGNVTLTGTLTGVPADAATTVVTVIVDGVSYTATVNAANGTWSVSVPGSGLVADADKTIDANVKFTDAAGNSSTVTATHVYDVDVTAPNAPVLNPINGVDPVTGTAEPGATVKVTFPDGSTAQTTADPNTGVWTVPNPGNLPNGGTVTAIATDPAGNPINGVDPVTGTAEPGATVKVTFPDGSTAQTTADPNTGVWTVPNPGNLPNGGTVTAIATDPAGNPSLPATGVVDTVAPVITVVDELSNDATPALSGTVNDPAAKVVVTVDGVNYPATNNGNGTWTLADNTLPTLTDGPHTVTVTATDAAGNVGTATGTVTIDTVAPNAPVVNPINAVDPITGTAEPGSTVKVTFPNGSIEQVTADPVTGVWSVPNPGGLLNGEAVTATATDPAGNVSLPGTGIVDTVAPDTSSVGFTIDAVTADNVLNAAESTGNVTLTGTLTGVPADAAKTVVTIIVDGVSYTATVNAANGTWSVSVPGSGLVADADKTIDANVKFTDAAGNSSTVTTTHVYDVDVTAPNAPVVNPINAVDPITGTAEPGSTVKVTFPNGSTEQVTADPVTGVWSVPNPGGLLNGEAVTATATDPAGNVSLPGTGLVDTVAPIVALDNLLTNDSTPLLTGTVNDPAAKVVVTVDGVNYPATNNGNGTWTLADNTLPTLTDGPHTVTVTATDPAGNVGTGSAVVTVDTTAPNAPVVNPINAVDPITGTAEPGSTVKVTFPNGSTEQVTADPVTGVWSVPNPGGLLNGEAVTATATDAAGNVSLPATETVATPADLIGAITVPDDLNGDGILNATELGNDASFNARVALGPNAVVGTVVTVNGNNHTVTAADLLNGYITAAVAVAGDGSLVIHAQAVDAYGNVDNTTDVTITVDTTPPDISTAAIAINPITGDNVLNPLEVSGPVSISGTLTIPADAVTTTIQVNVNGINYSAVVNPVTHTWTAIVPGTELAADTDLTIQATATFTDAAGNSSSIQGSQSYTLTNTTIIAYDNTATAVLAPEPLLIADDAALGSKTYLALVSLLGLNLQLGSDGVGFTVAANQEGNATFTYSALIGVNALSNYSLVLQKLDTATGQWTSVYGGGQADILKLTLLGSTPGIVIDGLEQGQYRAFMTYTGIAGVGLLGTLTGTMDIYDTTQIGGFFTENATGNVILDTNAGGQVDVVTPTTVINAVNGHPVLANGTVIAGTYGTLVINLNGSYTYTPNANAAGLGQVDHFVYTLKDTASGDTAQAALNIQLSSVKAADNLAVAEINPESLLVANDVALGSASYVAAVSLLGLNLQLLGNSTIAFNVDADRESSATFTFSGLLTANVLSDYSLVIQKYDATTQQWVSVGGTNPQATLVNLSLIGGVATAVVDGLTTGQYRAFIGYGGLLGVGLGGTLTGTMDVYNPYVVAGYSVDPISGNVIKDAGLNGAVDAASNNAVISVVNGNAVAATGTTTITGTYGTLVIDQHGNYTYTPNANGLNLGKVDQFTYTLLDPATGNTSQAILYVHLDSNNVDMTWNPNDPSQPAVITGPVPVDAMDNVASAAIDLVYPTTTQVIANAISYNWLLGVGGVVIGTKQGTAQFTVAPGHITEAIFAVNFGSVATVVDGLHVVLTRVNPDGTRTVIADSSNAGILDLLGIFGSEVKFKVDNLSAGTYELFMESNTLLTALGSVTAGITLNNGDITQVPTLVVNPITGNVLSDDNSAGYGSNYKPDYITTTTVVTAVTSENGNVSGVIAGTATTIVGAYGTLTINADGSYSYQAAANTLNIGKVDSFTYTVTDPVTGKTDTATLHIQIGSPDVNLNWNIANPGADAVIPAPVANADSNDATISMKPVVDAAVDVPSGNVTIGNLAGFPPLPVLSSTVTSNQFVIAANTVNDVHVQLNYTTSLSLSVLPTAGYTIQQLVGGTWVNTVYTGSATALAGILGAPAYSADVNHLSEGTYRVVFSLSSLLPIGAVTLDSVVTTKTTHLDSYTPDGLSDWIHGNILLGDTAGGVADTTTASQLFVEVSPGNYQIAAGQAINTGEGTLYLNHDGSYYYKAFDSAANATIDTINYKLVSVTGAESTSTLTIHLSQELNSLAVSTAANDTFTLGNGSDTLIYNTLTAAGTVSATGGNTTAGGVDTWTDFHLGNVTTDDQADKIDISNLLIGTPNSLTIGSYVSVHCCPIVCFK</sequence>
<dbReference type="InterPro" id="IPR041498">
    <property type="entry name" value="Big_6"/>
</dbReference>
<dbReference type="InterPro" id="IPR055014">
    <property type="entry name" value="BapA_Bap-like_C"/>
</dbReference>
<dbReference type="Pfam" id="PF17963">
    <property type="entry name" value="Big_9"/>
    <property type="match status" value="2"/>
</dbReference>
<evidence type="ECO:0000313" key="3">
    <source>
        <dbReference type="EMBL" id="TVT76389.1"/>
    </source>
</evidence>
<feature type="domain" description="Bacterial Ig-like" evidence="2">
    <location>
        <begin position="706"/>
        <end position="785"/>
    </location>
</feature>
<reference evidence="3 4" key="1">
    <citation type="submission" date="2019-07" db="EMBL/GenBank/DDBJ databases">
        <title>Draft Genome Sequence of the first blaOXA-58-Harboring Acinetobacter colistiniresistens clinical isolate from Brazil.</title>
        <authorList>
            <person name="Favaro L.S."/>
            <person name="Paula-Petroli S.B."/>
            <person name="Moura C.F."/>
            <person name="Tognim M.C.B."/>
            <person name="Venancio E.J."/>
            <person name="Yamada-Ogatta S.F."/>
            <person name="Carrara-Marroni F.E."/>
        </authorList>
    </citation>
    <scope>NUCLEOTIDE SEQUENCE [LARGE SCALE GENOMIC DNA]</scope>
    <source>
        <strain evidence="3 4">DL</strain>
    </source>
</reference>
<dbReference type="InterPro" id="IPR049826">
    <property type="entry name" value="Ig-like_ice"/>
</dbReference>
<dbReference type="Pfam" id="PF19077">
    <property type="entry name" value="Big_13"/>
    <property type="match status" value="2"/>
</dbReference>
<accession>A0A558ETX9</accession>
<feature type="domain" description="Bacterial Ig" evidence="1">
    <location>
        <begin position="188"/>
        <end position="258"/>
    </location>
</feature>